<keyword evidence="2" id="KW-0812">Transmembrane</keyword>
<organism evidence="3 4">
    <name type="scientific">Thermovibrio guaymasensis</name>
    <dbReference type="NCBI Taxonomy" id="240167"/>
    <lineage>
        <taxon>Bacteria</taxon>
        <taxon>Pseudomonadati</taxon>
        <taxon>Aquificota</taxon>
        <taxon>Aquificia</taxon>
        <taxon>Desulfurobacteriales</taxon>
        <taxon>Desulfurobacteriaceae</taxon>
        <taxon>Thermovibrio</taxon>
    </lineage>
</organism>
<dbReference type="InterPro" id="IPR007445">
    <property type="entry name" value="PilO"/>
</dbReference>
<dbReference type="OrthoDB" id="13283at2"/>
<keyword evidence="2" id="KW-0472">Membrane</keyword>
<dbReference type="PANTHER" id="PTHR39555">
    <property type="entry name" value="FIMBRIAL ASSEMBLY PROTEIN PILO-LIKE PROTEIN-RELATED"/>
    <property type="match status" value="1"/>
</dbReference>
<protein>
    <submittedName>
        <fullName evidence="3">Type IV pilus assembly protein PilO</fullName>
    </submittedName>
</protein>
<keyword evidence="2" id="KW-1133">Transmembrane helix</keyword>
<reference evidence="3 4" key="1">
    <citation type="submission" date="2018-10" db="EMBL/GenBank/DDBJ databases">
        <title>Genomic Encyclopedia of Type Strains, Phase IV (KMG-IV): sequencing the most valuable type-strain genomes for metagenomic binning, comparative biology and taxonomic classification.</title>
        <authorList>
            <person name="Goeker M."/>
        </authorList>
    </citation>
    <scope>NUCLEOTIDE SEQUENCE [LARGE SCALE GENOMIC DNA]</scope>
    <source>
        <strain evidence="3 4">DSM 15521</strain>
    </source>
</reference>
<dbReference type="GO" id="GO:0043683">
    <property type="term" value="P:type IV pilus assembly"/>
    <property type="evidence" value="ECO:0007669"/>
    <property type="project" value="InterPro"/>
</dbReference>
<proteinExistence type="predicted"/>
<dbReference type="Pfam" id="PF04350">
    <property type="entry name" value="PilO"/>
    <property type="match status" value="1"/>
</dbReference>
<keyword evidence="4" id="KW-1185">Reference proteome</keyword>
<name>A0A420W8X4_9BACT</name>
<dbReference type="PANTHER" id="PTHR39555:SF1">
    <property type="entry name" value="TYPE IV PILUS INNER MEMBRANE COMPONENT PILO"/>
    <property type="match status" value="1"/>
</dbReference>
<dbReference type="Proteomes" id="UP000280881">
    <property type="component" value="Unassembled WGS sequence"/>
</dbReference>
<sequence>MEYLMSLYEKWGQLARWQKWLIILLVGILLFFILYYIRILPLKQELNEKKQKAEQLRLTVSRLKIVEKRKKELVRKIKELNREIEEIENKLPTGREEVSQIIKSITDADSGMTIKFIKKEGQRNERYYIAYPYKVELSGTYPAFIKWCERLASANRIINFGDIKITSTHSTNRRGKREENLKATILVNMEIEAFTLKR</sequence>
<dbReference type="Gene3D" id="3.30.70.60">
    <property type="match status" value="1"/>
</dbReference>
<keyword evidence="1" id="KW-0175">Coiled coil</keyword>
<feature type="coiled-coil region" evidence="1">
    <location>
        <begin position="46"/>
        <end position="97"/>
    </location>
</feature>
<evidence type="ECO:0000256" key="1">
    <source>
        <dbReference type="SAM" id="Coils"/>
    </source>
</evidence>
<dbReference type="RefSeq" id="WP_121170006.1">
    <property type="nucleotide sequence ID" value="NZ_RBIE01000001.1"/>
</dbReference>
<dbReference type="GO" id="GO:0043107">
    <property type="term" value="P:type IV pilus-dependent motility"/>
    <property type="evidence" value="ECO:0007669"/>
    <property type="project" value="InterPro"/>
</dbReference>
<dbReference type="AlphaFoldDB" id="A0A420W8X4"/>
<evidence type="ECO:0000256" key="2">
    <source>
        <dbReference type="SAM" id="Phobius"/>
    </source>
</evidence>
<evidence type="ECO:0000313" key="3">
    <source>
        <dbReference type="EMBL" id="RKQ63773.1"/>
    </source>
</evidence>
<feature type="transmembrane region" description="Helical" evidence="2">
    <location>
        <begin position="20"/>
        <end position="40"/>
    </location>
</feature>
<gene>
    <name evidence="3" type="ORF">C7457_0654</name>
</gene>
<evidence type="ECO:0000313" key="4">
    <source>
        <dbReference type="Proteomes" id="UP000280881"/>
    </source>
</evidence>
<accession>A0A420W8X4</accession>
<comment type="caution">
    <text evidence="3">The sequence shown here is derived from an EMBL/GenBank/DDBJ whole genome shotgun (WGS) entry which is preliminary data.</text>
</comment>
<dbReference type="EMBL" id="RBIE01000001">
    <property type="protein sequence ID" value="RKQ63773.1"/>
    <property type="molecule type" value="Genomic_DNA"/>
</dbReference>
<dbReference type="InterPro" id="IPR014717">
    <property type="entry name" value="Transl_elong_EF1B/ribsomal_bS6"/>
</dbReference>